<dbReference type="EMBL" id="UGOY01000001">
    <property type="protein sequence ID" value="STY21679.1"/>
    <property type="molecule type" value="Genomic_DNA"/>
</dbReference>
<dbReference type="EMBL" id="LNYZ01000027">
    <property type="protein sequence ID" value="KTD72013.1"/>
    <property type="molecule type" value="Genomic_DNA"/>
</dbReference>
<dbReference type="RefSeq" id="WP_238585439.1">
    <property type="nucleotide sequence ID" value="NZ_CAAAIO010000015.1"/>
</dbReference>
<dbReference type="Proteomes" id="UP000255110">
    <property type="component" value="Unassembled WGS sequence"/>
</dbReference>
<dbReference type="Proteomes" id="UP000054820">
    <property type="component" value="Unassembled WGS sequence"/>
</dbReference>
<keyword evidence="3" id="KW-1185">Reference proteome</keyword>
<evidence type="ECO:0000313" key="4">
    <source>
        <dbReference type="Proteomes" id="UP000255110"/>
    </source>
</evidence>
<evidence type="ECO:0000313" key="2">
    <source>
        <dbReference type="EMBL" id="STY21679.1"/>
    </source>
</evidence>
<proteinExistence type="predicted"/>
<accession>A0A378L7M2</accession>
<reference evidence="2 4" key="2">
    <citation type="submission" date="2018-06" db="EMBL/GenBank/DDBJ databases">
        <authorList>
            <consortium name="Pathogen Informatics"/>
            <person name="Doyle S."/>
        </authorList>
    </citation>
    <scope>NUCLEOTIDE SEQUENCE [LARGE SCALE GENOMIC DNA]</scope>
    <source>
        <strain evidence="2 4">NCTC11991</strain>
    </source>
</reference>
<evidence type="ECO:0000313" key="1">
    <source>
        <dbReference type="EMBL" id="KTD72013.1"/>
    </source>
</evidence>
<gene>
    <name evidence="1" type="ORF">Lstg_2714</name>
    <name evidence="2" type="ORF">NCTC11991_00247</name>
</gene>
<evidence type="ECO:0000313" key="3">
    <source>
        <dbReference type="Proteomes" id="UP000054820"/>
    </source>
</evidence>
<name>A0A378L7M2_9GAMM</name>
<sequence length="207" mass="23245">MWTQNTDLSFIMNEVALMDGDYTIDLIKRPDKGELHLKVLAALEDLGLSKIPSSGKQRVIESDEGTVVYNYLKGVPQVFSFNDFKEIATPGMIPKETNKLHTLGYSAETCVDDPLRFQLRVYTRQLNQALSSKATALPVVVHDASGWLETDTKLDKEVELIVSKGAVHHDSFFQPSKMISLNHVLPRYIGLMKHLESLEKKDPSSDL</sequence>
<reference evidence="1 3" key="1">
    <citation type="submission" date="2015-11" db="EMBL/GenBank/DDBJ databases">
        <title>Genomic analysis of 38 Legionella species identifies large and diverse effector repertoires.</title>
        <authorList>
            <person name="Burstein D."/>
            <person name="Amaro F."/>
            <person name="Zusman T."/>
            <person name="Lifshitz Z."/>
            <person name="Cohen O."/>
            <person name="Gilbert J.A."/>
            <person name="Pupko T."/>
            <person name="Shuman H.A."/>
            <person name="Segal G."/>
        </authorList>
    </citation>
    <scope>NUCLEOTIDE SEQUENCE [LARGE SCALE GENOMIC DNA]</scope>
    <source>
        <strain evidence="1 3">SC-18-C9</strain>
    </source>
</reference>
<dbReference type="STRING" id="460.Lstg_2714"/>
<dbReference type="AlphaFoldDB" id="A0A378L7M2"/>
<protein>
    <submittedName>
        <fullName evidence="2">Uncharacterized protein</fullName>
    </submittedName>
</protein>
<organism evidence="2 4">
    <name type="scientific">Legionella steigerwaltii</name>
    <dbReference type="NCBI Taxonomy" id="460"/>
    <lineage>
        <taxon>Bacteria</taxon>
        <taxon>Pseudomonadati</taxon>
        <taxon>Pseudomonadota</taxon>
        <taxon>Gammaproteobacteria</taxon>
        <taxon>Legionellales</taxon>
        <taxon>Legionellaceae</taxon>
        <taxon>Legionella</taxon>
    </lineage>
</organism>